<proteinExistence type="predicted"/>
<dbReference type="Proteomes" id="UP000828390">
    <property type="component" value="Unassembled WGS sequence"/>
</dbReference>
<dbReference type="EMBL" id="JAIWYP010000004">
    <property type="protein sequence ID" value="KAH3831828.1"/>
    <property type="molecule type" value="Genomic_DNA"/>
</dbReference>
<name>A0A9D4K373_DREPO</name>
<accession>A0A9D4K373</accession>
<feature type="compositionally biased region" description="Basic residues" evidence="1">
    <location>
        <begin position="58"/>
        <end position="67"/>
    </location>
</feature>
<reference evidence="2" key="2">
    <citation type="submission" date="2020-11" db="EMBL/GenBank/DDBJ databases">
        <authorList>
            <person name="McCartney M.A."/>
            <person name="Auch B."/>
            <person name="Kono T."/>
            <person name="Mallez S."/>
            <person name="Becker A."/>
            <person name="Gohl D.M."/>
            <person name="Silverstein K.A.T."/>
            <person name="Koren S."/>
            <person name="Bechman K.B."/>
            <person name="Herman A."/>
            <person name="Abrahante J.E."/>
            <person name="Garbe J."/>
        </authorList>
    </citation>
    <scope>NUCLEOTIDE SEQUENCE</scope>
    <source>
        <strain evidence="2">Duluth1</strain>
        <tissue evidence="2">Whole animal</tissue>
    </source>
</reference>
<feature type="compositionally biased region" description="Low complexity" evidence="1">
    <location>
        <begin position="68"/>
        <end position="80"/>
    </location>
</feature>
<organism evidence="2 3">
    <name type="scientific">Dreissena polymorpha</name>
    <name type="common">Zebra mussel</name>
    <name type="synonym">Mytilus polymorpha</name>
    <dbReference type="NCBI Taxonomy" id="45954"/>
    <lineage>
        <taxon>Eukaryota</taxon>
        <taxon>Metazoa</taxon>
        <taxon>Spiralia</taxon>
        <taxon>Lophotrochozoa</taxon>
        <taxon>Mollusca</taxon>
        <taxon>Bivalvia</taxon>
        <taxon>Autobranchia</taxon>
        <taxon>Heteroconchia</taxon>
        <taxon>Euheterodonta</taxon>
        <taxon>Imparidentia</taxon>
        <taxon>Neoheterodontei</taxon>
        <taxon>Myida</taxon>
        <taxon>Dreissenoidea</taxon>
        <taxon>Dreissenidae</taxon>
        <taxon>Dreissena</taxon>
    </lineage>
</organism>
<feature type="compositionally biased region" description="Low complexity" evidence="1">
    <location>
        <begin position="37"/>
        <end position="48"/>
    </location>
</feature>
<protein>
    <submittedName>
        <fullName evidence="2">Uncharacterized protein</fullName>
    </submittedName>
</protein>
<feature type="region of interest" description="Disordered" evidence="1">
    <location>
        <begin position="1"/>
        <end position="114"/>
    </location>
</feature>
<feature type="compositionally biased region" description="Acidic residues" evidence="1">
    <location>
        <begin position="101"/>
        <end position="114"/>
    </location>
</feature>
<feature type="compositionally biased region" description="Basic residues" evidence="1">
    <location>
        <begin position="85"/>
        <end position="97"/>
    </location>
</feature>
<dbReference type="AlphaFoldDB" id="A0A9D4K373"/>
<reference evidence="2" key="1">
    <citation type="journal article" date="2019" name="bioRxiv">
        <title>The Genome of the Zebra Mussel, Dreissena polymorpha: A Resource for Invasive Species Research.</title>
        <authorList>
            <person name="McCartney M.A."/>
            <person name="Auch B."/>
            <person name="Kono T."/>
            <person name="Mallez S."/>
            <person name="Zhang Y."/>
            <person name="Obille A."/>
            <person name="Becker A."/>
            <person name="Abrahante J.E."/>
            <person name="Garbe J."/>
            <person name="Badalamenti J.P."/>
            <person name="Herman A."/>
            <person name="Mangelson H."/>
            <person name="Liachko I."/>
            <person name="Sullivan S."/>
            <person name="Sone E.D."/>
            <person name="Koren S."/>
            <person name="Silverstein K.A.T."/>
            <person name="Beckman K.B."/>
            <person name="Gohl D.M."/>
        </authorList>
    </citation>
    <scope>NUCLEOTIDE SEQUENCE</scope>
    <source>
        <strain evidence="2">Duluth1</strain>
        <tissue evidence="2">Whole animal</tissue>
    </source>
</reference>
<evidence type="ECO:0000313" key="2">
    <source>
        <dbReference type="EMBL" id="KAH3831828.1"/>
    </source>
</evidence>
<sequence>MIISAAKLQTAIREKDKKKSSLVRTFRLPGASQLQESAHSNKSASSHNITQTPNSHHNAARSRHRSSSSHGSSHTPSHASVHTPSSHKKQKKKKRKRYGSDSDDEDDSDYDPYS</sequence>
<evidence type="ECO:0000256" key="1">
    <source>
        <dbReference type="SAM" id="MobiDB-lite"/>
    </source>
</evidence>
<gene>
    <name evidence="2" type="ORF">DPMN_105099</name>
</gene>
<comment type="caution">
    <text evidence="2">The sequence shown here is derived from an EMBL/GenBank/DDBJ whole genome shotgun (WGS) entry which is preliminary data.</text>
</comment>
<keyword evidence="3" id="KW-1185">Reference proteome</keyword>
<evidence type="ECO:0000313" key="3">
    <source>
        <dbReference type="Proteomes" id="UP000828390"/>
    </source>
</evidence>